<reference evidence="1" key="2">
    <citation type="submission" date="2020-03" db="EMBL/GenBank/DDBJ databases">
        <title>The second near-complete assembly of the hexaploid bread wheat (Triticum aestivum) genome.</title>
        <authorList>
            <person name="Zimin A.V."/>
            <person name="Puiu D."/>
            <person name="Shumante A."/>
            <person name="Alonge M."/>
            <person name="Salzberg S.L."/>
        </authorList>
    </citation>
    <scope>NUCLEOTIDE SEQUENCE</scope>
    <source>
        <tissue evidence="1">Leaf</tissue>
    </source>
</reference>
<organism evidence="1">
    <name type="scientific">Triticum aestivum</name>
    <name type="common">Wheat</name>
    <dbReference type="NCBI Taxonomy" id="4565"/>
    <lineage>
        <taxon>Eukaryota</taxon>
        <taxon>Viridiplantae</taxon>
        <taxon>Streptophyta</taxon>
        <taxon>Embryophyta</taxon>
        <taxon>Tracheophyta</taxon>
        <taxon>Spermatophyta</taxon>
        <taxon>Magnoliopsida</taxon>
        <taxon>Liliopsida</taxon>
        <taxon>Poales</taxon>
        <taxon>Poaceae</taxon>
        <taxon>BOP clade</taxon>
        <taxon>Pooideae</taxon>
        <taxon>Triticodae</taxon>
        <taxon>Triticeae</taxon>
        <taxon>Triticinae</taxon>
        <taxon>Triticum</taxon>
    </lineage>
</organism>
<reference evidence="1" key="1">
    <citation type="journal article" date="2017" name="Gigascience">
        <title>The first near-complete assembly of the hexaploid bread wheat genome, Triticum aestivum.</title>
        <authorList>
            <person name="Zimin A.V."/>
            <person name="Puiu D."/>
            <person name="Hall R."/>
            <person name="Kingan S."/>
            <person name="Clavijo B.J."/>
            <person name="Salzberg S.L."/>
        </authorList>
    </citation>
    <scope>NUCLEOTIDE SEQUENCE</scope>
    <source>
        <tissue evidence="1">Leaf</tissue>
    </source>
</reference>
<sequence>SVMGGASTRATVSFGGHYNGF</sequence>
<evidence type="ECO:0000313" key="1">
    <source>
        <dbReference type="EMBL" id="KAF7015803.1"/>
    </source>
</evidence>
<gene>
    <name evidence="1" type="ORF">CFC21_029552</name>
</gene>
<dbReference type="AlphaFoldDB" id="A0A9R1ESP3"/>
<accession>A0A9R1ESP3</accession>
<comment type="caution">
    <text evidence="1">The sequence shown here is derived from an EMBL/GenBank/DDBJ whole genome shotgun (WGS) entry which is preliminary data.</text>
</comment>
<name>A0A9R1ESP3_WHEAT</name>
<dbReference type="EMBL" id="CM022216">
    <property type="protein sequence ID" value="KAF7015803.1"/>
    <property type="molecule type" value="Genomic_DNA"/>
</dbReference>
<proteinExistence type="predicted"/>
<protein>
    <submittedName>
        <fullName evidence="1">Uncharacterized protein</fullName>
    </submittedName>
</protein>
<dbReference type="Proteomes" id="UP000815260">
    <property type="component" value="Chromosome 2D"/>
</dbReference>
<feature type="non-terminal residue" evidence="1">
    <location>
        <position position="1"/>
    </location>
</feature>